<comment type="similarity">
    <text evidence="2">Belongs to the importin beta family.</text>
</comment>
<sequence length="1236" mass="130522">MASFTPYTVSAAIQSLYTDPARQKEANLFIMEFSKSSHVFDVVSEHFRSPEFDYRVKLFASQILHSKIKSSWRTLSAETQAQIFSLLEGTLASLPPPLPNPSLSLVKPLRTQLALCVTDALLTRSTADLSSYLEGCCQSIVLTASSPPQEGGEVQTITLGTLLGALQILQVLPAQAQEMSGDEVDSLAGYFRRSALRLMTPLHQILCAAIQGALCIHLEPYTIAGAAAAASPPAPNPAPALVEVLPEVARACLAGILAWVEEFYLSPVSESLARCLSISSLMTQAASALYEVMGKVVPETEYQAIVNQRLTSLFERIAAACPLLLGALPGDASNPVTLRYDAGASGAEALLGALTATVRLTAATVQSHKELVVSSPEGAACWRPCSNPELFGGHVLDTVQQCFYLASDRAVHVAVSLLSQALCCPLPDGGVSAAVISTLPTPPPGTVDWPGTVATLSALGIMCELISKTDKRMDAPLGAIIQLLLTPGGSPPTGGGYSVPVFVDTRQGVPTQATIQMLRFLGSLSNWLAPRPTCATPVVHSLVYPILARAGGEAQDEAKNLVVAAAEVLRVRAHPLLPPSPPSIPTASDHPVMIYAADIDFECGPPRGPSAHAPSRVSEQWVWHCSHPTPHTARAQELCTAASPPSIMYNWFIPCPTAPPLMPLPATAGPGEQVSLGESLIYSMAFLPRLPALARSALSNALAALASQLPLALPRGHLASCGTPPAAPNPLSIAPFALRALDSFGEPSASSIGLRLAGLEAAPAGGGMWVLMQHAMLFHCVRGLVEMKGPTQPGSAEWCTLLSNLATLCKPFEADLVPVPGSRPPPPPDPNAPVDVEGEGLRSVAVSTGGGFRSASSMVGPDVLSQIREAEEEGSRMAGARPGLPQGLTHPLKEAIQHIWPNIDQLVSQFGRDEAIVEAFSRMTRSYLVSVQMHAISHIAEVVKTLTNLYQISSDPAPLDVLSAAITLCGLNHPQAVRLATGNALIDFLPPYAASSVHPQANIISPAERTRLTGVFREVFCAVTTTSLAMLRPDCGARPDICTAYLHLVQSCLLSLPAALTEPDILPLLQLVASVPASTAHPGAVRAAMELLKEYVRRAAAEAPAGGSLGRLTTAEPAEDSKIFLRTWQQYGTHLVGQLVSLLLPPDTDAASSRQLGGLSMGLVPHMADVLMAMCEAFPDVMRSALLAGLQQIPAAVRLGAEVTRFINSLLRERNLVAFRRTVTLFAQELRRASGA</sequence>
<gene>
    <name evidence="6" type="ORF">PAPYR_5789</name>
</gene>
<dbReference type="Pfam" id="PF03810">
    <property type="entry name" value="IBN_N"/>
    <property type="match status" value="1"/>
</dbReference>
<evidence type="ECO:0000256" key="2">
    <source>
        <dbReference type="ARBA" id="ARBA00007991"/>
    </source>
</evidence>
<reference evidence="6" key="1">
    <citation type="journal article" date="2022" name="bioRxiv">
        <title>Genomics of Preaxostyla Flagellates Illuminates Evolutionary Transitions and the Path Towards Mitochondrial Loss.</title>
        <authorList>
            <person name="Novak L.V.F."/>
            <person name="Treitli S.C."/>
            <person name="Pyrih J."/>
            <person name="Halakuc P."/>
            <person name="Pipaliya S.V."/>
            <person name="Vacek V."/>
            <person name="Brzon O."/>
            <person name="Soukal P."/>
            <person name="Eme L."/>
            <person name="Dacks J.B."/>
            <person name="Karnkowska A."/>
            <person name="Elias M."/>
            <person name="Hampl V."/>
        </authorList>
    </citation>
    <scope>NUCLEOTIDE SEQUENCE</scope>
    <source>
        <strain evidence="6">RCP-MX</strain>
    </source>
</reference>
<comment type="subcellular location">
    <subcellularLocation>
        <location evidence="1">Nucleus</location>
    </subcellularLocation>
</comment>
<dbReference type="InterPro" id="IPR051345">
    <property type="entry name" value="Importin_beta-like_NTR"/>
</dbReference>
<keyword evidence="4" id="KW-0539">Nucleus</keyword>
<evidence type="ECO:0000313" key="7">
    <source>
        <dbReference type="Proteomes" id="UP001141327"/>
    </source>
</evidence>
<comment type="caution">
    <text evidence="6">The sequence shown here is derived from an EMBL/GenBank/DDBJ whole genome shotgun (WGS) entry which is preliminary data.</text>
</comment>
<dbReference type="EMBL" id="JAPMOS010000029">
    <property type="protein sequence ID" value="KAJ4458405.1"/>
    <property type="molecule type" value="Genomic_DNA"/>
</dbReference>
<proteinExistence type="inferred from homology"/>
<keyword evidence="3" id="KW-0813">Transport</keyword>
<dbReference type="InterPro" id="IPR011989">
    <property type="entry name" value="ARM-like"/>
</dbReference>
<evidence type="ECO:0000256" key="4">
    <source>
        <dbReference type="ARBA" id="ARBA00023242"/>
    </source>
</evidence>
<dbReference type="InterPro" id="IPR058537">
    <property type="entry name" value="TPR_TNPO3_IPO13_4th"/>
</dbReference>
<accession>A0ABQ8ULN6</accession>
<dbReference type="InterPro" id="IPR016024">
    <property type="entry name" value="ARM-type_fold"/>
</dbReference>
<evidence type="ECO:0000256" key="1">
    <source>
        <dbReference type="ARBA" id="ARBA00004123"/>
    </source>
</evidence>
<evidence type="ECO:0000313" key="6">
    <source>
        <dbReference type="EMBL" id="KAJ4458405.1"/>
    </source>
</evidence>
<dbReference type="Proteomes" id="UP001141327">
    <property type="component" value="Unassembled WGS sequence"/>
</dbReference>
<protein>
    <recommendedName>
        <fullName evidence="5">Importin N-terminal domain-containing protein</fullName>
    </recommendedName>
</protein>
<name>A0ABQ8ULN6_9EUKA</name>
<dbReference type="Gene3D" id="1.25.10.10">
    <property type="entry name" value="Leucine-rich Repeat Variant"/>
    <property type="match status" value="2"/>
</dbReference>
<dbReference type="PANTHER" id="PTHR12363:SF33">
    <property type="entry name" value="IMPORTIN-13"/>
    <property type="match status" value="1"/>
</dbReference>
<evidence type="ECO:0000256" key="3">
    <source>
        <dbReference type="ARBA" id="ARBA00022448"/>
    </source>
</evidence>
<dbReference type="SUPFAM" id="SSF48371">
    <property type="entry name" value="ARM repeat"/>
    <property type="match status" value="1"/>
</dbReference>
<dbReference type="Pfam" id="PF24139">
    <property type="entry name" value="TPR_TNPO3_IPO13_4th"/>
    <property type="match status" value="1"/>
</dbReference>
<dbReference type="PANTHER" id="PTHR12363">
    <property type="entry name" value="TRANSPORTIN 3 AND IMPORTIN 13"/>
    <property type="match status" value="1"/>
</dbReference>
<feature type="domain" description="Importin N-terminal" evidence="5">
    <location>
        <begin position="27"/>
        <end position="83"/>
    </location>
</feature>
<organism evidence="6 7">
    <name type="scientific">Paratrimastix pyriformis</name>
    <dbReference type="NCBI Taxonomy" id="342808"/>
    <lineage>
        <taxon>Eukaryota</taxon>
        <taxon>Metamonada</taxon>
        <taxon>Preaxostyla</taxon>
        <taxon>Paratrimastigidae</taxon>
        <taxon>Paratrimastix</taxon>
    </lineage>
</organism>
<keyword evidence="7" id="KW-1185">Reference proteome</keyword>
<dbReference type="InterPro" id="IPR001494">
    <property type="entry name" value="Importin-beta_N"/>
</dbReference>
<evidence type="ECO:0000259" key="5">
    <source>
        <dbReference type="Pfam" id="PF03810"/>
    </source>
</evidence>